<dbReference type="Proteomes" id="UP001239397">
    <property type="component" value="Chromosome"/>
</dbReference>
<evidence type="ECO:0000313" key="1">
    <source>
        <dbReference type="EMBL" id="WIY05523.1"/>
    </source>
</evidence>
<name>A0A9Y2NN48_9PSEU</name>
<dbReference type="RefSeq" id="WP_286001811.1">
    <property type="nucleotide sequence ID" value="NZ_CP127295.1"/>
</dbReference>
<organism evidence="1 2">
    <name type="scientific">Amycolatopsis mongoliensis</name>
    <dbReference type="NCBI Taxonomy" id="715475"/>
    <lineage>
        <taxon>Bacteria</taxon>
        <taxon>Bacillati</taxon>
        <taxon>Actinomycetota</taxon>
        <taxon>Actinomycetes</taxon>
        <taxon>Pseudonocardiales</taxon>
        <taxon>Pseudonocardiaceae</taxon>
        <taxon>Amycolatopsis</taxon>
    </lineage>
</organism>
<proteinExistence type="predicted"/>
<dbReference type="EMBL" id="CP127295">
    <property type="protein sequence ID" value="WIY05523.1"/>
    <property type="molecule type" value="Genomic_DNA"/>
</dbReference>
<gene>
    <name evidence="1" type="ORF">QRX60_17340</name>
</gene>
<evidence type="ECO:0000313" key="2">
    <source>
        <dbReference type="Proteomes" id="UP001239397"/>
    </source>
</evidence>
<dbReference type="KEGG" id="amog:QRX60_17340"/>
<sequence length="319" mass="36771">MKYEQNLQIKLRDRYRRLYKTGQDAYVTECRYLRSFVLNSPALRAIVESVQRFDPEFIAKDWIDQNINSDGYDWPNTEEGRAKVVWQLLNDLADGNAQINLFAFSFAPFGERDLDAALRCMTDQAIEPFVDYLQERLGTASQTLYLMERLKRRLETFDVNELYARYNTDKKHGEAIYDRYIQKFLFDQGVDYIISQPRSASGEADNIANLGSDDSLVEETKLYNGDNYDVSYIRKGFNQAVQYAHDYGKTVSYLIVINLSENNLQISSDEEATLWPPRLHASGVTVFVIAIRARPMPSASLRGSQKTVAVTRDDLVRLE</sequence>
<keyword evidence="2" id="KW-1185">Reference proteome</keyword>
<accession>A0A9Y2NN48</accession>
<reference evidence="1 2" key="1">
    <citation type="submission" date="2023-06" db="EMBL/GenBank/DDBJ databases">
        <authorList>
            <person name="Oyuntsetseg B."/>
            <person name="Kim S.B."/>
        </authorList>
    </citation>
    <scope>NUCLEOTIDE SEQUENCE [LARGE SCALE GENOMIC DNA]</scope>
    <source>
        <strain evidence="1 2">4-36</strain>
    </source>
</reference>
<protein>
    <submittedName>
        <fullName evidence="1">Uncharacterized protein</fullName>
    </submittedName>
</protein>
<dbReference type="AlphaFoldDB" id="A0A9Y2NN48"/>